<comment type="catalytic activity">
    <reaction evidence="6">
        <text>L-lysyl-[protein] + 3 S-adenosyl-L-methionine = N(6),N(6),N(6)-trimethyl-L-lysyl-[protein] + 3 S-adenosyl-L-homocysteine + 3 H(+)</text>
        <dbReference type="Rhea" id="RHEA:54192"/>
        <dbReference type="Rhea" id="RHEA-COMP:9752"/>
        <dbReference type="Rhea" id="RHEA-COMP:13826"/>
        <dbReference type="ChEBI" id="CHEBI:15378"/>
        <dbReference type="ChEBI" id="CHEBI:29969"/>
        <dbReference type="ChEBI" id="CHEBI:57856"/>
        <dbReference type="ChEBI" id="CHEBI:59789"/>
        <dbReference type="ChEBI" id="CHEBI:61961"/>
    </reaction>
</comment>
<evidence type="ECO:0000256" key="1">
    <source>
        <dbReference type="ARBA" id="ARBA00009741"/>
    </source>
</evidence>
<feature type="binding site" evidence="6">
    <location>
        <position position="146"/>
    </location>
    <ligand>
        <name>S-adenosyl-L-methionine</name>
        <dbReference type="ChEBI" id="CHEBI:59789"/>
    </ligand>
</feature>
<keyword evidence="4 6" id="KW-0808">Transferase</keyword>
<dbReference type="CDD" id="cd02440">
    <property type="entry name" value="AdoMet_MTases"/>
    <property type="match status" value="1"/>
</dbReference>
<comment type="function">
    <text evidence="6">Methylates ribosomal protein L11.</text>
</comment>
<evidence type="ECO:0000313" key="8">
    <source>
        <dbReference type="Proteomes" id="UP000765802"/>
    </source>
</evidence>
<feature type="binding site" evidence="6">
    <location>
        <position position="125"/>
    </location>
    <ligand>
        <name>S-adenosyl-L-methionine</name>
        <dbReference type="ChEBI" id="CHEBI:59789"/>
    </ligand>
</feature>
<evidence type="ECO:0000256" key="4">
    <source>
        <dbReference type="ARBA" id="ARBA00022679"/>
    </source>
</evidence>
<dbReference type="Proteomes" id="UP000765802">
    <property type="component" value="Unassembled WGS sequence"/>
</dbReference>
<feature type="binding site" evidence="6">
    <location>
        <position position="209"/>
    </location>
    <ligand>
        <name>S-adenosyl-L-methionine</name>
        <dbReference type="ChEBI" id="CHEBI:59789"/>
    </ligand>
</feature>
<dbReference type="EC" id="2.1.1.-" evidence="6"/>
<dbReference type="NCBIfam" id="NF001785">
    <property type="entry name" value="PRK00517.2-2"/>
    <property type="match status" value="1"/>
</dbReference>
<dbReference type="HAMAP" id="MF_00735">
    <property type="entry name" value="Methyltr_PrmA"/>
    <property type="match status" value="1"/>
</dbReference>
<protein>
    <recommendedName>
        <fullName evidence="6">Ribosomal protein L11 methyltransferase</fullName>
        <shortName evidence="6">L11 Mtase</shortName>
        <ecNumber evidence="6">2.1.1.-</ecNumber>
    </recommendedName>
</protein>
<dbReference type="GO" id="GO:0008168">
    <property type="term" value="F:methyltransferase activity"/>
    <property type="evidence" value="ECO:0007669"/>
    <property type="project" value="UniProtKB-KW"/>
</dbReference>
<organism evidence="7 8">
    <name type="scientific">Flavihumibacter stibioxidans</name>
    <dbReference type="NCBI Taxonomy" id="1834163"/>
    <lineage>
        <taxon>Bacteria</taxon>
        <taxon>Pseudomonadati</taxon>
        <taxon>Bacteroidota</taxon>
        <taxon>Chitinophagia</taxon>
        <taxon>Chitinophagales</taxon>
        <taxon>Chitinophagaceae</taxon>
        <taxon>Flavihumibacter</taxon>
    </lineage>
</organism>
<comment type="similarity">
    <text evidence="1 6">Belongs to the methyltransferase superfamily. PrmA family.</text>
</comment>
<evidence type="ECO:0000256" key="2">
    <source>
        <dbReference type="ARBA" id="ARBA00022490"/>
    </source>
</evidence>
<dbReference type="InterPro" id="IPR004498">
    <property type="entry name" value="Ribosomal_PrmA_MeTrfase"/>
</dbReference>
<reference evidence="7 8" key="1">
    <citation type="submission" date="2016-07" db="EMBL/GenBank/DDBJ databases">
        <title>Genome analysis of Flavihumibacter stibioxidans YS-17.</title>
        <authorList>
            <person name="Shi K."/>
            <person name="Han Y."/>
            <person name="Wang G."/>
        </authorList>
    </citation>
    <scope>NUCLEOTIDE SEQUENCE [LARGE SCALE GENOMIC DNA]</scope>
    <source>
        <strain evidence="7 8">YS-17</strain>
    </source>
</reference>
<dbReference type="PANTHER" id="PTHR43648">
    <property type="entry name" value="ELECTRON TRANSFER FLAVOPROTEIN BETA SUBUNIT LYSINE METHYLTRANSFERASE"/>
    <property type="match status" value="1"/>
</dbReference>
<dbReference type="InterPro" id="IPR050078">
    <property type="entry name" value="Ribosomal_L11_MeTrfase_PrmA"/>
</dbReference>
<name>A0ABR7M4C9_9BACT</name>
<comment type="subcellular location">
    <subcellularLocation>
        <location evidence="6">Cytoplasm</location>
    </subcellularLocation>
</comment>
<keyword evidence="5 6" id="KW-0949">S-adenosyl-L-methionine</keyword>
<keyword evidence="7" id="KW-0687">Ribonucleoprotein</keyword>
<evidence type="ECO:0000256" key="3">
    <source>
        <dbReference type="ARBA" id="ARBA00022603"/>
    </source>
</evidence>
<dbReference type="SUPFAM" id="SSF53335">
    <property type="entry name" value="S-adenosyl-L-methionine-dependent methyltransferases"/>
    <property type="match status" value="1"/>
</dbReference>
<evidence type="ECO:0000256" key="5">
    <source>
        <dbReference type="ARBA" id="ARBA00022691"/>
    </source>
</evidence>
<dbReference type="GO" id="GO:0032259">
    <property type="term" value="P:methylation"/>
    <property type="evidence" value="ECO:0007669"/>
    <property type="project" value="UniProtKB-KW"/>
</dbReference>
<keyword evidence="7" id="KW-0689">Ribosomal protein</keyword>
<gene>
    <name evidence="6" type="primary">prmA</name>
    <name evidence="7" type="ORF">BC349_00185</name>
</gene>
<dbReference type="Pfam" id="PF06325">
    <property type="entry name" value="PrmA"/>
    <property type="match status" value="1"/>
</dbReference>
<dbReference type="PANTHER" id="PTHR43648:SF1">
    <property type="entry name" value="ELECTRON TRANSFER FLAVOPROTEIN BETA SUBUNIT LYSINE METHYLTRANSFERASE"/>
    <property type="match status" value="1"/>
</dbReference>
<dbReference type="RefSeq" id="WP_187254731.1">
    <property type="nucleotide sequence ID" value="NZ_JBHULF010000006.1"/>
</dbReference>
<evidence type="ECO:0000313" key="7">
    <source>
        <dbReference type="EMBL" id="MBC6489369.1"/>
    </source>
</evidence>
<feature type="binding site" evidence="6">
    <location>
        <position position="168"/>
    </location>
    <ligand>
        <name>S-adenosyl-L-methionine</name>
        <dbReference type="ChEBI" id="CHEBI:59789"/>
    </ligand>
</feature>
<dbReference type="GO" id="GO:0005840">
    <property type="term" value="C:ribosome"/>
    <property type="evidence" value="ECO:0007669"/>
    <property type="project" value="UniProtKB-KW"/>
</dbReference>
<keyword evidence="8" id="KW-1185">Reference proteome</keyword>
<dbReference type="Gene3D" id="3.40.50.150">
    <property type="entry name" value="Vaccinia Virus protein VP39"/>
    <property type="match status" value="1"/>
</dbReference>
<dbReference type="EMBL" id="MBUA01000001">
    <property type="protein sequence ID" value="MBC6489369.1"/>
    <property type="molecule type" value="Genomic_DNA"/>
</dbReference>
<keyword evidence="3 6" id="KW-0489">Methyltransferase</keyword>
<proteinExistence type="inferred from homology"/>
<evidence type="ECO:0000256" key="6">
    <source>
        <dbReference type="HAMAP-Rule" id="MF_00735"/>
    </source>
</evidence>
<accession>A0ABR7M4C9</accession>
<dbReference type="InterPro" id="IPR029063">
    <property type="entry name" value="SAM-dependent_MTases_sf"/>
</dbReference>
<sequence length="276" mass="30872">MINSYQQVTITVSDNNVRDILIALLSDAGYEGFVEERSVLKAFIPAGQFDITSLEDLLGPFGLAYETETIEQRNWNAEWEAGFQPVIVDDFCAIRADFHQPAVGVMYDINITPKMSFGTGHHATTWLMVQTMRRISFEEKKVLDFGTGTGILAILAEKMGASEILAIDNDSWSIENAAENITRNQCRRIKLLQADTIQVQEQFDIILANINKHVVLSQLHVMLEHCKPGGLIVVSGLLQSDANDLKAAIEAHPLTLVDMQQHNSWLCWKMIVKENG</sequence>
<keyword evidence="2 6" id="KW-0963">Cytoplasm</keyword>
<comment type="caution">
    <text evidence="7">The sequence shown here is derived from an EMBL/GenBank/DDBJ whole genome shotgun (WGS) entry which is preliminary data.</text>
</comment>